<feature type="region of interest" description="Disordered" evidence="1">
    <location>
        <begin position="1"/>
        <end position="32"/>
    </location>
</feature>
<evidence type="ECO:0000256" key="1">
    <source>
        <dbReference type="SAM" id="MobiDB-lite"/>
    </source>
</evidence>
<dbReference type="Proteomes" id="UP000772434">
    <property type="component" value="Unassembled WGS sequence"/>
</dbReference>
<evidence type="ECO:0000313" key="2">
    <source>
        <dbReference type="EMBL" id="KAF9062231.1"/>
    </source>
</evidence>
<feature type="compositionally biased region" description="Acidic residues" evidence="1">
    <location>
        <begin position="86"/>
        <end position="97"/>
    </location>
</feature>
<dbReference type="AlphaFoldDB" id="A0A9P5PF59"/>
<dbReference type="EMBL" id="JADNRY010000178">
    <property type="protein sequence ID" value="KAF9062231.1"/>
    <property type="molecule type" value="Genomic_DNA"/>
</dbReference>
<feature type="compositionally biased region" description="Low complexity" evidence="1">
    <location>
        <begin position="46"/>
        <end position="58"/>
    </location>
</feature>
<comment type="caution">
    <text evidence="2">The sequence shown here is derived from an EMBL/GenBank/DDBJ whole genome shotgun (WGS) entry which is preliminary data.</text>
</comment>
<evidence type="ECO:0000313" key="3">
    <source>
        <dbReference type="Proteomes" id="UP000772434"/>
    </source>
</evidence>
<name>A0A9P5PF59_9AGAR</name>
<sequence length="148" mass="16043">MQRELSLAGIPSSVPISIQRRTKPKAPPLSLASYQPAAVLVDNMPSSSQRASGRLSSGTKLRRAAYTERDVQRGIDPGVLDFVMEEQPEDEDEDELGEERFAENGTNGRGGAVNGVEANGVNRGRDRAHKILESQAKMGFRMMGCGEV</sequence>
<dbReference type="OrthoDB" id="2563191at2759"/>
<proteinExistence type="predicted"/>
<organism evidence="2 3">
    <name type="scientific">Rhodocollybia butyracea</name>
    <dbReference type="NCBI Taxonomy" id="206335"/>
    <lineage>
        <taxon>Eukaryota</taxon>
        <taxon>Fungi</taxon>
        <taxon>Dikarya</taxon>
        <taxon>Basidiomycota</taxon>
        <taxon>Agaricomycotina</taxon>
        <taxon>Agaricomycetes</taxon>
        <taxon>Agaricomycetidae</taxon>
        <taxon>Agaricales</taxon>
        <taxon>Marasmiineae</taxon>
        <taxon>Omphalotaceae</taxon>
        <taxon>Rhodocollybia</taxon>
    </lineage>
</organism>
<keyword evidence="3" id="KW-1185">Reference proteome</keyword>
<reference evidence="2" key="1">
    <citation type="submission" date="2020-11" db="EMBL/GenBank/DDBJ databases">
        <authorList>
            <consortium name="DOE Joint Genome Institute"/>
            <person name="Ahrendt S."/>
            <person name="Riley R."/>
            <person name="Andreopoulos W."/>
            <person name="Labutti K."/>
            <person name="Pangilinan J."/>
            <person name="Ruiz-Duenas F.J."/>
            <person name="Barrasa J.M."/>
            <person name="Sanchez-Garcia M."/>
            <person name="Camarero S."/>
            <person name="Miyauchi S."/>
            <person name="Serrano A."/>
            <person name="Linde D."/>
            <person name="Babiker R."/>
            <person name="Drula E."/>
            <person name="Ayuso-Fernandez I."/>
            <person name="Pacheco R."/>
            <person name="Padilla G."/>
            <person name="Ferreira P."/>
            <person name="Barriuso J."/>
            <person name="Kellner H."/>
            <person name="Castanera R."/>
            <person name="Alfaro M."/>
            <person name="Ramirez L."/>
            <person name="Pisabarro A.G."/>
            <person name="Kuo A."/>
            <person name="Tritt A."/>
            <person name="Lipzen A."/>
            <person name="He G."/>
            <person name="Yan M."/>
            <person name="Ng V."/>
            <person name="Cullen D."/>
            <person name="Martin F."/>
            <person name="Rosso M.-N."/>
            <person name="Henrissat B."/>
            <person name="Hibbett D."/>
            <person name="Martinez A.T."/>
            <person name="Grigoriev I.V."/>
        </authorList>
    </citation>
    <scope>NUCLEOTIDE SEQUENCE</scope>
    <source>
        <strain evidence="2">AH 40177</strain>
    </source>
</reference>
<gene>
    <name evidence="2" type="ORF">BDP27DRAFT_296566</name>
</gene>
<protein>
    <submittedName>
        <fullName evidence="2">Uncharacterized protein</fullName>
    </submittedName>
</protein>
<feature type="region of interest" description="Disordered" evidence="1">
    <location>
        <begin position="44"/>
        <end position="69"/>
    </location>
</feature>
<accession>A0A9P5PF59</accession>
<feature type="region of interest" description="Disordered" evidence="1">
    <location>
        <begin position="86"/>
        <end position="127"/>
    </location>
</feature>